<sequence length="226" mass="24158">MVCKYLVPFFAALIVSSTFATAIPVSDLQGREAFAPVVVTPNASTFWIIGTPASVTWDASTVPSDADPLPWLALYNTSTFGSAIYITTLASDFDAHAGSVEFTVPGVDIGSYFVMMAAWGQDSPHFTIRGSNFIISPDADTVWTIGQEASVIWDPTAVASEGPEFFWVDLYNTTIYGGANDVTTLASNFDTSAGSITFIVPEVSPGSYFIMLGEWGQSTTHFEIAA</sequence>
<feature type="signal peptide" evidence="1">
    <location>
        <begin position="1"/>
        <end position="22"/>
    </location>
</feature>
<organism evidence="2 3">
    <name type="scientific">Hermanssonia centrifuga</name>
    <dbReference type="NCBI Taxonomy" id="98765"/>
    <lineage>
        <taxon>Eukaryota</taxon>
        <taxon>Fungi</taxon>
        <taxon>Dikarya</taxon>
        <taxon>Basidiomycota</taxon>
        <taxon>Agaricomycotina</taxon>
        <taxon>Agaricomycetes</taxon>
        <taxon>Polyporales</taxon>
        <taxon>Meruliaceae</taxon>
        <taxon>Hermanssonia</taxon>
    </lineage>
</organism>
<accession>A0A4S4KKS6</accession>
<keyword evidence="1" id="KW-0732">Signal</keyword>
<keyword evidence="3" id="KW-1185">Reference proteome</keyword>
<feature type="chain" id="PRO_5020633816" evidence="1">
    <location>
        <begin position="23"/>
        <end position="226"/>
    </location>
</feature>
<evidence type="ECO:0000256" key="1">
    <source>
        <dbReference type="SAM" id="SignalP"/>
    </source>
</evidence>
<name>A0A4S4KKS6_9APHY</name>
<reference evidence="2 3" key="1">
    <citation type="submission" date="2019-02" db="EMBL/GenBank/DDBJ databases">
        <title>Genome sequencing of the rare red list fungi Phlebia centrifuga.</title>
        <authorList>
            <person name="Buettner E."/>
            <person name="Kellner H."/>
        </authorList>
    </citation>
    <scope>NUCLEOTIDE SEQUENCE [LARGE SCALE GENOMIC DNA]</scope>
    <source>
        <strain evidence="2 3">DSM 108282</strain>
    </source>
</reference>
<protein>
    <submittedName>
        <fullName evidence="2">Uncharacterized protein</fullName>
    </submittedName>
</protein>
<dbReference type="AlphaFoldDB" id="A0A4S4KKS6"/>
<gene>
    <name evidence="2" type="ORF">EW026_g3871</name>
</gene>
<evidence type="ECO:0000313" key="2">
    <source>
        <dbReference type="EMBL" id="THG98287.1"/>
    </source>
</evidence>
<dbReference type="EMBL" id="SGPJ01000126">
    <property type="protein sequence ID" value="THG98287.1"/>
    <property type="molecule type" value="Genomic_DNA"/>
</dbReference>
<evidence type="ECO:0000313" key="3">
    <source>
        <dbReference type="Proteomes" id="UP000309038"/>
    </source>
</evidence>
<comment type="caution">
    <text evidence="2">The sequence shown here is derived from an EMBL/GenBank/DDBJ whole genome shotgun (WGS) entry which is preliminary data.</text>
</comment>
<dbReference type="Proteomes" id="UP000309038">
    <property type="component" value="Unassembled WGS sequence"/>
</dbReference>
<proteinExistence type="predicted"/>